<comment type="caution">
    <text evidence="1">The sequence shown here is derived from an EMBL/GenBank/DDBJ whole genome shotgun (WGS) entry which is preliminary data.</text>
</comment>
<name>A0A391NZW3_9EUKA</name>
<gene>
    <name evidence="1" type="ORF">KIPB_000814</name>
</gene>
<reference evidence="1 2" key="1">
    <citation type="journal article" date="2018" name="PLoS ONE">
        <title>The draft genome of Kipferlia bialata reveals reductive genome evolution in fornicate parasites.</title>
        <authorList>
            <person name="Tanifuji G."/>
            <person name="Takabayashi S."/>
            <person name="Kume K."/>
            <person name="Takagi M."/>
            <person name="Nakayama T."/>
            <person name="Kamikawa R."/>
            <person name="Inagaki Y."/>
            <person name="Hashimoto T."/>
        </authorList>
    </citation>
    <scope>NUCLEOTIDE SEQUENCE [LARGE SCALE GENOMIC DNA]</scope>
    <source>
        <strain evidence="1">NY0173</strain>
    </source>
</reference>
<proteinExistence type="predicted"/>
<dbReference type="AlphaFoldDB" id="A0A391NZW3"/>
<sequence>MYGVFNDTTMYSFTPGSQEEWRCEGPLPLESMGVVRTLPCGPYLVHVHSDMATPLVYDPVAQGWVGDTHMAQALLGERVGAAYTPAIGSTIVNEYGETTAEVTPVCGSEARECVLSVVMVDRAIAQNGGVSGLE</sequence>
<dbReference type="EMBL" id="BDIP01000101">
    <property type="protein sequence ID" value="GCA62042.1"/>
    <property type="molecule type" value="Genomic_DNA"/>
</dbReference>
<keyword evidence="2" id="KW-1185">Reference proteome</keyword>
<evidence type="ECO:0000313" key="1">
    <source>
        <dbReference type="EMBL" id="GCA62042.1"/>
    </source>
</evidence>
<accession>A0A391NZW3</accession>
<protein>
    <submittedName>
        <fullName evidence="1">Uncharacterized protein</fullName>
    </submittedName>
</protein>
<organism evidence="1 2">
    <name type="scientific">Kipferlia bialata</name>
    <dbReference type="NCBI Taxonomy" id="797122"/>
    <lineage>
        <taxon>Eukaryota</taxon>
        <taxon>Metamonada</taxon>
        <taxon>Carpediemonas-like organisms</taxon>
        <taxon>Kipferlia</taxon>
    </lineage>
</organism>
<evidence type="ECO:0000313" key="2">
    <source>
        <dbReference type="Proteomes" id="UP000265618"/>
    </source>
</evidence>
<dbReference type="Proteomes" id="UP000265618">
    <property type="component" value="Unassembled WGS sequence"/>
</dbReference>